<organism evidence="1 2">
    <name type="scientific">Daldinia eschscholtzii</name>
    <dbReference type="NCBI Taxonomy" id="292717"/>
    <lineage>
        <taxon>Eukaryota</taxon>
        <taxon>Fungi</taxon>
        <taxon>Dikarya</taxon>
        <taxon>Ascomycota</taxon>
        <taxon>Pezizomycotina</taxon>
        <taxon>Sordariomycetes</taxon>
        <taxon>Xylariomycetidae</taxon>
        <taxon>Xylariales</taxon>
        <taxon>Hypoxylaceae</taxon>
        <taxon>Daldinia</taxon>
    </lineage>
</organism>
<name>A0AAX6MTR1_9PEZI</name>
<evidence type="ECO:0000313" key="1">
    <source>
        <dbReference type="EMBL" id="KAK6955884.1"/>
    </source>
</evidence>
<dbReference type="AlphaFoldDB" id="A0AAX6MTR1"/>
<reference evidence="1 2" key="1">
    <citation type="journal article" date="2024" name="Front Chem Biol">
        <title>Unveiling the potential of Daldinia eschscholtzii MFLUCC 19-0629 through bioactivity and bioinformatics studies for enhanced sustainable agriculture production.</title>
        <authorList>
            <person name="Brooks S."/>
            <person name="Weaver J.A."/>
            <person name="Klomchit A."/>
            <person name="Alharthi S.A."/>
            <person name="Onlamun T."/>
            <person name="Nurani R."/>
            <person name="Vong T.K."/>
            <person name="Alberti F."/>
            <person name="Greco C."/>
        </authorList>
    </citation>
    <scope>NUCLEOTIDE SEQUENCE [LARGE SCALE GENOMIC DNA]</scope>
    <source>
        <strain evidence="1">MFLUCC 19-0629</strain>
    </source>
</reference>
<evidence type="ECO:0000313" key="2">
    <source>
        <dbReference type="Proteomes" id="UP001369815"/>
    </source>
</evidence>
<gene>
    <name evidence="1" type="ORF">Daesc_003530</name>
</gene>
<protein>
    <submittedName>
        <fullName evidence="1">Uncharacterized protein</fullName>
    </submittedName>
</protein>
<comment type="caution">
    <text evidence="1">The sequence shown here is derived from an EMBL/GenBank/DDBJ whole genome shotgun (WGS) entry which is preliminary data.</text>
</comment>
<dbReference type="Proteomes" id="UP001369815">
    <property type="component" value="Unassembled WGS sequence"/>
</dbReference>
<keyword evidence="2" id="KW-1185">Reference proteome</keyword>
<proteinExistence type="predicted"/>
<sequence>MKKITTQDTCLILASEDFILSETSFNPWADTYIFTNHCILSATKIKTKNLQLHTSSFAVNTSNAIIDASGEDGKSNVDEFAKTADGHRGYNIVFSSARWYPDESISLSVKGGDGQSGWSGLAQGKSGGKGGDGGSGGTVYLFYSDTFQLVNAAAADWFFEKDEERKKAKVADWIKYCKAMITCPQALVDLINKYADGYREMSAADASKGLINLTNAIASASVAFQNRMRINYSGGLYGHGGSGTPNDGDNGKSGSIGSLETIEMYDKTIPSTPHILFHPDQIAMTLRDIENDYYLGSSDTIITRCARSLRIMLDRLSFLDNLKSTDELFHAYQKEEGKLFILHSGTDKPTSISSITKSLAKARRYLRQISSGLDFYGHAPAWVPRGSYEFYKRQLDDILVGFVDIETNYVTFQQEATTQLKKRDIITHSTATARTLINRAGQDIVRLNTELEATSTMIQSLPTDFKVKREALVSAIKAAGSKINQTKFSVSLPDFLAAAAQFAFAPGLPMASIQAASLIAEGVTQVQDDNNMRINKAYLVSKVYIIIQDGIANALTNLF</sequence>
<accession>A0AAX6MTR1</accession>
<dbReference type="EMBL" id="JBANMG010000003">
    <property type="protein sequence ID" value="KAK6955884.1"/>
    <property type="molecule type" value="Genomic_DNA"/>
</dbReference>